<feature type="compositionally biased region" description="Basic and acidic residues" evidence="1">
    <location>
        <begin position="84"/>
        <end position="94"/>
    </location>
</feature>
<organism evidence="3 4">
    <name type="scientific">Thermobifida fusca TM51</name>
    <dbReference type="NCBI Taxonomy" id="1169414"/>
    <lineage>
        <taxon>Bacteria</taxon>
        <taxon>Bacillati</taxon>
        <taxon>Actinomycetota</taxon>
        <taxon>Actinomycetes</taxon>
        <taxon>Streptosporangiales</taxon>
        <taxon>Nocardiopsidaceae</taxon>
        <taxon>Thermobifida</taxon>
    </lineage>
</organism>
<evidence type="ECO:0000256" key="1">
    <source>
        <dbReference type="SAM" id="MobiDB-lite"/>
    </source>
</evidence>
<protein>
    <recommendedName>
        <fullName evidence="5">DUF3099 domain-containing protein</fullName>
    </recommendedName>
</protein>
<dbReference type="Proteomes" id="UP000014184">
    <property type="component" value="Unassembled WGS sequence"/>
</dbReference>
<evidence type="ECO:0008006" key="5">
    <source>
        <dbReference type="Google" id="ProtNLM"/>
    </source>
</evidence>
<dbReference type="InterPro" id="IPR021449">
    <property type="entry name" value="DUF3099"/>
</dbReference>
<dbReference type="AlphaFoldDB" id="A0A9P2WQ62"/>
<comment type="caution">
    <text evidence="3">The sequence shown here is derived from an EMBL/GenBank/DDBJ whole genome shotgun (WGS) entry which is preliminary data.</text>
</comment>
<feature type="transmembrane region" description="Helical" evidence="2">
    <location>
        <begin position="61"/>
        <end position="82"/>
    </location>
</feature>
<feature type="non-terminal residue" evidence="3">
    <location>
        <position position="1"/>
    </location>
</feature>
<gene>
    <name evidence="3" type="ORF">TM51_09006</name>
</gene>
<dbReference type="EMBL" id="AOSG01000047">
    <property type="protein sequence ID" value="EOR71192.1"/>
    <property type="molecule type" value="Genomic_DNA"/>
</dbReference>
<keyword evidence="4" id="KW-1185">Reference proteome</keyword>
<evidence type="ECO:0000313" key="3">
    <source>
        <dbReference type="EMBL" id="EOR71192.1"/>
    </source>
</evidence>
<feature type="transmembrane region" description="Helical" evidence="2">
    <location>
        <begin position="36"/>
        <end position="55"/>
    </location>
</feature>
<sequence length="101" mass="10809">PGAGLTADGLRAVPKPKHRGALRRRWQTQPRRKQRYVVLMTVCLLLFALAAPVGALAGADWGIVMCVVAAAIPPVAVILGNIADPRDPKNHDARYGPNAPR</sequence>
<dbReference type="Pfam" id="PF11298">
    <property type="entry name" value="DUF3099"/>
    <property type="match status" value="1"/>
</dbReference>
<keyword evidence="2" id="KW-0812">Transmembrane</keyword>
<keyword evidence="2" id="KW-1133">Transmembrane helix</keyword>
<keyword evidence="2" id="KW-0472">Membrane</keyword>
<proteinExistence type="predicted"/>
<dbReference type="RefSeq" id="WP_016188806.1">
    <property type="nucleotide sequence ID" value="NZ_AOSG01000047.1"/>
</dbReference>
<feature type="region of interest" description="Disordered" evidence="1">
    <location>
        <begin position="81"/>
        <end position="101"/>
    </location>
</feature>
<accession>A0A9P2WQ62</accession>
<name>A0A9P2WQ62_THEFU</name>
<reference evidence="3 4" key="1">
    <citation type="journal article" date="2013" name="Genome Announc.">
        <title>Draft Genome Sequence of the Lignocellulose Decomposer Thermobifida fusca Strain TM51.</title>
        <authorList>
            <person name="Toth A."/>
            <person name="Barna T."/>
            <person name="Nagy I."/>
            <person name="Horvath B."/>
            <person name="Nagy I."/>
            <person name="Tancsics A."/>
            <person name="Kriszt B."/>
            <person name="Baka E."/>
            <person name="Fekete C."/>
            <person name="Kukolya J."/>
        </authorList>
    </citation>
    <scope>NUCLEOTIDE SEQUENCE [LARGE SCALE GENOMIC DNA]</scope>
    <source>
        <strain evidence="3 4">TM51</strain>
    </source>
</reference>
<evidence type="ECO:0000313" key="4">
    <source>
        <dbReference type="Proteomes" id="UP000014184"/>
    </source>
</evidence>
<evidence type="ECO:0000256" key="2">
    <source>
        <dbReference type="SAM" id="Phobius"/>
    </source>
</evidence>